<name>A0A2H0V0N6_9BACT</name>
<dbReference type="Proteomes" id="UP000228510">
    <property type="component" value="Unassembled WGS sequence"/>
</dbReference>
<evidence type="ECO:0000313" key="1">
    <source>
        <dbReference type="EMBL" id="PIR92627.1"/>
    </source>
</evidence>
<gene>
    <name evidence="1" type="ORF">COU01_00710</name>
</gene>
<sequence length="84" mass="9523">MHQLAIRFSHDYGNELFQPVLESSAGDWVCNINIINSWTKEKAAVPLVRETAANNSQAKIDEMALPIFIIFFMESLKLLTEPSQ</sequence>
<accession>A0A2H0V0N6</accession>
<proteinExistence type="predicted"/>
<dbReference type="EMBL" id="PFAT01000010">
    <property type="protein sequence ID" value="PIR92627.1"/>
    <property type="molecule type" value="Genomic_DNA"/>
</dbReference>
<comment type="caution">
    <text evidence="1">The sequence shown here is derived from an EMBL/GenBank/DDBJ whole genome shotgun (WGS) entry which is preliminary data.</text>
</comment>
<protein>
    <submittedName>
        <fullName evidence="1">Uncharacterized protein</fullName>
    </submittedName>
</protein>
<dbReference type="AlphaFoldDB" id="A0A2H0V0N6"/>
<organism evidence="1 2">
    <name type="scientific">Candidatus Falkowbacteria bacterium CG10_big_fil_rev_8_21_14_0_10_44_15</name>
    <dbReference type="NCBI Taxonomy" id="1974569"/>
    <lineage>
        <taxon>Bacteria</taxon>
        <taxon>Candidatus Falkowiibacteriota</taxon>
    </lineage>
</organism>
<reference evidence="2" key="1">
    <citation type="submission" date="2017-09" db="EMBL/GenBank/DDBJ databases">
        <title>Depth-based differentiation of microbial function through sediment-hosted aquifers and enrichment of novel symbionts in the deep terrestrial subsurface.</title>
        <authorList>
            <person name="Probst A.J."/>
            <person name="Ladd B."/>
            <person name="Jarett J.K."/>
            <person name="Geller-Mcgrath D.E."/>
            <person name="Sieber C.M.K."/>
            <person name="Emerson J.B."/>
            <person name="Anantharaman K."/>
            <person name="Thomas B.C."/>
            <person name="Malmstrom R."/>
            <person name="Stieglmeier M."/>
            <person name="Klingl A."/>
            <person name="Woyke T."/>
            <person name="Ryan C.M."/>
            <person name="Banfield J.F."/>
        </authorList>
    </citation>
    <scope>NUCLEOTIDE SEQUENCE [LARGE SCALE GENOMIC DNA]</scope>
</reference>
<evidence type="ECO:0000313" key="2">
    <source>
        <dbReference type="Proteomes" id="UP000228510"/>
    </source>
</evidence>